<dbReference type="EMBL" id="LO017727">
    <property type="protein sequence ID" value="CRH04564.1"/>
    <property type="molecule type" value="Genomic_DNA"/>
</dbReference>
<protein>
    <submittedName>
        <fullName evidence="2">Uncharacterized protein</fullName>
    </submittedName>
</protein>
<evidence type="ECO:0000256" key="1">
    <source>
        <dbReference type="SAM" id="MobiDB-lite"/>
    </source>
</evidence>
<reference evidence="2" key="1">
    <citation type="submission" date="2015-04" db="EMBL/GenBank/DDBJ databases">
        <authorList>
            <person name="Syromyatnikov M.Y."/>
            <person name="Popov V.N."/>
        </authorList>
    </citation>
    <scope>NUCLEOTIDE SEQUENCE</scope>
    <source>
        <strain evidence="2">MO-1</strain>
    </source>
</reference>
<organism evidence="2">
    <name type="scientific">Magnetococcus massalia (strain MO-1)</name>
    <dbReference type="NCBI Taxonomy" id="451514"/>
    <lineage>
        <taxon>Bacteria</taxon>
        <taxon>Pseudomonadati</taxon>
        <taxon>Pseudomonadota</taxon>
        <taxon>Magnetococcia</taxon>
        <taxon>Magnetococcales</taxon>
        <taxon>Magnetococcaceae</taxon>
        <taxon>Magnetococcus</taxon>
    </lineage>
</organism>
<accession>A0A1S7LEM6</accession>
<dbReference type="AlphaFoldDB" id="A0A1S7LEM6"/>
<sequence>MADPKETITAADPQAAWISQLVGQFQSIGLNPEQILQILQLFFPTFEPAESAALSSVTANDEEKAEDELEDETEDEIEDELDDEDEDDPQDEDEDEIEDEVDVELEDELEDELDDEDEDELEDEVDDELEDELDDEDEDELEDDPQDEVEDELEDELDEEVEDEIDDELDDEVEDELDDDPQDEVEDELDEEVEDELEDDPQDELEDEVEDELDEEVEDELEDDPQDELEDEVEDELDEEVEDELDEEVEDEIDDELDEEVEDEIDDELDEEVEDELEDDPQDELEDEVEDELDDEVEDELEDEVEDEIEDEIDDETVDEVDAEPIAAQTWDAESGLDQLSTLIKEDTGLNKRLEQWEIDEGAAAADAMNQIILTSIRATGVAADGDLSAADVRTMNSWIRDEENSDSEGVSYLEQWEVLHGDDEGEEETGFHLVQNDGAKSRLFGRNAVNQVADGIYHLGFEMEGNRFLNEDGDRNLSLHKMTYWLEELLQEDLTKALEAPESSNLVDQTVESPYTEATTSTGLDTLVETITSDEGLQRRISTTEISEGAKAADAMNQIILTAIRATGVAADGDLTAADIRTMNHWIRDEENGDKSGESYLEQWEALHGDDEEGEETGFHLVQNDGANSRLFGRNAVNKVADGIYHLGFEVDGNRFLNEDGDGNISVSKMAYWLEELLQQDLAQAVDTPEESQLVDSSVASPEFKATTGTGLDQLVETISQDEGLERRISTTEMSEGAAAADAMNQIILSSIRATGVAMDGDLTAADVRTMNSWIRGEMETEKPTLPYAEMWQVLHGDDEEGEESGFHLVQNDGATSRLFGRNAINQVADGIYHLGFEVDGNRFLNEDGDGNISVSKMACWLGELLQEDLAQALENPDASSLIDSAVTSPYFEATTGTGLDQLVEIITEDARLEQRISTSEIQEGAAAADAMNQIILSAIKETGVAADKALDAEDIQQINSWIQTAETADGESVQEQWVTLHGDDEEGEESGFHLVQNDGANTRLFGRNAVNQVADGIYHLGFETDGKRLLNEDGDGNVRLDKVADWLEDLLEEDWDSLTPVTDEGETLLS</sequence>
<proteinExistence type="predicted"/>
<gene>
    <name evidence="2" type="ORF">MAGMO_0351</name>
</gene>
<evidence type="ECO:0000313" key="2">
    <source>
        <dbReference type="EMBL" id="CRH04564.1"/>
    </source>
</evidence>
<feature type="region of interest" description="Disordered" evidence="1">
    <location>
        <begin position="52"/>
        <end position="309"/>
    </location>
</feature>
<name>A0A1S7LEM6_MAGMO</name>
<feature type="compositionally biased region" description="Acidic residues" evidence="1">
    <location>
        <begin position="63"/>
        <end position="309"/>
    </location>
</feature>